<dbReference type="GO" id="GO:0008233">
    <property type="term" value="F:peptidase activity"/>
    <property type="evidence" value="ECO:0007669"/>
    <property type="project" value="UniProtKB-KW"/>
</dbReference>
<dbReference type="InterPro" id="IPR009030">
    <property type="entry name" value="Growth_fac_rcpt_cys_sf"/>
</dbReference>
<evidence type="ECO:0000256" key="4">
    <source>
        <dbReference type="ARBA" id="ARBA00023157"/>
    </source>
</evidence>
<dbReference type="InterPro" id="IPR008979">
    <property type="entry name" value="Galactose-bd-like_sf"/>
</dbReference>
<comment type="subcellular location">
    <subcellularLocation>
        <location evidence="1">Secreted</location>
    </subcellularLocation>
</comment>
<evidence type="ECO:0000313" key="7">
    <source>
        <dbReference type="EMBL" id="CAI3985845.1"/>
    </source>
</evidence>
<evidence type="ECO:0000313" key="8">
    <source>
        <dbReference type="EMBL" id="CAL4773157.1"/>
    </source>
</evidence>
<dbReference type="EMBL" id="CAMXCT020001024">
    <property type="protein sequence ID" value="CAL1139220.1"/>
    <property type="molecule type" value="Genomic_DNA"/>
</dbReference>
<evidence type="ECO:0000256" key="5">
    <source>
        <dbReference type="ARBA" id="ARBA00023180"/>
    </source>
</evidence>
<feature type="domain" description="EGF-like" evidence="6">
    <location>
        <begin position="1368"/>
        <end position="1411"/>
    </location>
</feature>
<feature type="domain" description="EGF-like" evidence="6">
    <location>
        <begin position="855"/>
        <end position="898"/>
    </location>
</feature>
<reference evidence="7" key="1">
    <citation type="submission" date="2022-10" db="EMBL/GenBank/DDBJ databases">
        <authorList>
            <person name="Chen Y."/>
            <person name="Dougan E. K."/>
            <person name="Chan C."/>
            <person name="Rhodes N."/>
            <person name="Thang M."/>
        </authorList>
    </citation>
    <scope>NUCLEOTIDE SEQUENCE</scope>
</reference>
<keyword evidence="2" id="KW-0964">Secreted</keyword>
<feature type="domain" description="EGF-like" evidence="6">
    <location>
        <begin position="32"/>
        <end position="78"/>
    </location>
</feature>
<feature type="domain" description="EGF-like" evidence="6">
    <location>
        <begin position="1462"/>
        <end position="1492"/>
    </location>
</feature>
<dbReference type="GO" id="GO:0006508">
    <property type="term" value="P:proteolysis"/>
    <property type="evidence" value="ECO:0007669"/>
    <property type="project" value="UniProtKB-KW"/>
</dbReference>
<dbReference type="EMBL" id="CAMXCT030001024">
    <property type="protein sequence ID" value="CAL4773157.1"/>
    <property type="molecule type" value="Genomic_DNA"/>
</dbReference>
<comment type="caution">
    <text evidence="7">The sequence shown here is derived from an EMBL/GenBank/DDBJ whole genome shotgun (WGS) entry which is preliminary data.</text>
</comment>
<evidence type="ECO:0000256" key="3">
    <source>
        <dbReference type="ARBA" id="ARBA00022729"/>
    </source>
</evidence>
<dbReference type="Proteomes" id="UP001152797">
    <property type="component" value="Unassembled WGS sequence"/>
</dbReference>
<dbReference type="Gene3D" id="2.10.220.10">
    <property type="entry name" value="Hormone Receptor, Insulin-like Growth Factor Receptor 1, Chain A, domain 2"/>
    <property type="match status" value="15"/>
</dbReference>
<evidence type="ECO:0000313" key="9">
    <source>
        <dbReference type="Proteomes" id="UP001152797"/>
    </source>
</evidence>
<keyword evidence="8" id="KW-0378">Hydrolase</keyword>
<dbReference type="InterPro" id="IPR006212">
    <property type="entry name" value="Furin_repeat"/>
</dbReference>
<dbReference type="OrthoDB" id="313494at2759"/>
<sequence length="1892" mass="204242">MSCEEMCPPGFYGIGTAETGRTCQPCTGNCLECQSQDFCTKCTNGTLLTHAFTCEAQCPAGYYPRNPADGSLDGRTCQKCVGDCLTCETRFSCTKCKNSAYLTHKKECKRECPASHYPDGSDAPEGRYCIECPGMCSECNSPHFCTQCKTPTFLTAHGTCEPSCQEGYWQEIGREVHSFWGMKVGGVCKSCPQNCDRCVGSGCIECNKFNYLSAAGLCVARCPDGYFGVGVEELGRVCVPCSETHGDCLNRTFVLQCGENLYLDPWNATCIQTCPAGYFALDGDVKQTGGPKIGGTCERCLGSCKSCSSATTCQVCTHAMYLNPITQRCTNDCPSDHYMVGNSTDGRTCMPCPPTAAKCVNETWTYECRGNNQYLVPEGGKCTTKCPQGYFARSGAQVEEDAPLVGGTCEKCVGSCSRCKSESECLECSGGKYLDPTTSLCTLECPRDHFMVGTGEKGRACSPCPDNFAVCRNASYAMECRGDQQYLVPEGGRCTPSCLDGYYPRPGIALEVGGPLVGGTCERCVAPCETCISLNECKICKGGTYLNPFDLSCAFDCPVGTYMTGTGDVGRKCEACPAEMYSCINSTYASLCKGDNYYLTPKHSCELNCPDGYYRMGGSEVSEGGPMVGGTCQKCINNCATCYTESKCTSCRNGAFFDPRLEQCDFNCPEDHYMVGKEEEGRQCFRCPDEFHTCLNNTFGTHCHGNNRYLAENGTCRTSCPDRYFRRPSTVFGVDGIMIGGECEKCVGDCRECVSEGECAVCENGKFLKNRTCLAACPTGFFQKEGTDGINGTCEMCKMGATHCSAGTQDGVTVALACETGFELKDSECVNSCGSGKYKDPTTDKCADCPSTCAECISATKCSLCKDGESLDVSQLPNSSKCVSSCPDGFFADKGQCVSCSRSCSKCDSTSACTQCKDHRYLSPNSKTCEDDCPKGYSPVGSEATNRSCQVCSKNCVSCASAGECRECGNRKYLVPEGWCEDGCPKGYYGKGDGDTGRTCEACPGDFFNCISPNLGTECKNRKYLTAEGTCESGCPTGTYPSGTGDLGRVCMPCGANCAVCTTGDTCDRCTNSHYLTPDLWCEDACPDGYYKSGTGKLNRTCVLCPMDAMKCISPTVATECRDAKYLTAAGSCEYLCPEGTYPSGAGHSTVGRTCEVCDANCATCKKADLCTKCKNGQYLTSDMWCEEGCPDGYYRNGTGKIGRNCVRCPLNAMKCIGPALVTECRDWLYLTPDGTCADGCPVGTYPSGVNQVGRTCEACDKDCISCTQENRCEQCRNGKYLTPSGWCEAACPHGTYKNGVGTVGNTCEPCPGDSSGCVHAKYATECKNSKFLAPDATCRDTCPVGYFPEGIGEVGKQCPRCQEHCFSCQSAALCTVCDNGRVLSPNMSCVDNCPNGYFRNASEKIGNNCTACPPSSKCLNLTHITECKNARYLNPDFTCQMDCPRGLFQLGDKDTGRVCTGCSSNCTLCVNATTCTECRNNNYLGPEFRCEPECPSDHYYEPPESLRQIEWKELRDQSCGGGELRTWSGGTDSRFGEGFVENVPGCQLMCMARAECAGFELREDSNKCSFWMGDTLSPRPAKGIHCFRKVDLVPQKGKSAAGEVVIPAAGVASMSSRLETAPAKLCNDGLVSTRCSSIWNDAAGELNPWWQMDLGSKESLVKIRILSDPDGCEAMSEEATGLHCSLLGGVVGVSSTPCEKGTLTETTDKWYEVSCDRAEGRYVYLQLKGYRVLNFYELVAYKVSETESCTETWQLTNVKQKGHTFTADNEEGGNAFAVAGPVSGIAFMPGQDDRPLWVGLTTDPTDERDFKNGKFIQLTASGSVAIEGAFEGLTYTREDYFRLELKGREVIIYKNGASLHSFKLDSSGSLNGWYTMIWFPETKPDDAAPWL</sequence>
<keyword evidence="4" id="KW-1015">Disulfide bond</keyword>
<dbReference type="PANTHER" id="PTHR46987:SF7">
    <property type="entry name" value="TNFR-CYS DOMAIN-CONTAINING PROTEIN"/>
    <property type="match status" value="1"/>
</dbReference>
<evidence type="ECO:0000256" key="1">
    <source>
        <dbReference type="ARBA" id="ARBA00004613"/>
    </source>
</evidence>
<feature type="domain" description="EGF-like" evidence="6">
    <location>
        <begin position="1164"/>
        <end position="1207"/>
    </location>
</feature>
<keyword evidence="8" id="KW-0645">Protease</keyword>
<feature type="domain" description="EGF-like" evidence="6">
    <location>
        <begin position="1418"/>
        <end position="1461"/>
    </location>
</feature>
<feature type="domain" description="EGF-like" evidence="6">
    <location>
        <begin position="79"/>
        <end position="109"/>
    </location>
</feature>
<dbReference type="InterPro" id="IPR000742">
    <property type="entry name" value="EGF"/>
</dbReference>
<dbReference type="Pfam" id="PF15913">
    <property type="entry name" value="Furin-like_2"/>
    <property type="match status" value="2"/>
</dbReference>
<evidence type="ECO:0000259" key="6">
    <source>
        <dbReference type="SMART" id="SM00181"/>
    </source>
</evidence>
<feature type="domain" description="EGF-like" evidence="6">
    <location>
        <begin position="1057"/>
        <end position="1103"/>
    </location>
</feature>
<organism evidence="7">
    <name type="scientific">Cladocopium goreaui</name>
    <dbReference type="NCBI Taxonomy" id="2562237"/>
    <lineage>
        <taxon>Eukaryota</taxon>
        <taxon>Sar</taxon>
        <taxon>Alveolata</taxon>
        <taxon>Dinophyceae</taxon>
        <taxon>Suessiales</taxon>
        <taxon>Symbiodiniaceae</taxon>
        <taxon>Cladocopium</taxon>
    </lineage>
</organism>
<name>A0A9P1C681_9DINO</name>
<dbReference type="InterPro" id="IPR043601">
    <property type="entry name" value="Rspo_Fu-CRD_dom"/>
</dbReference>
<keyword evidence="5" id="KW-0325">Glycoprotein</keyword>
<feature type="domain" description="EGF-like" evidence="6">
    <location>
        <begin position="463"/>
        <end position="522"/>
    </location>
</feature>
<dbReference type="SUPFAM" id="SSF49785">
    <property type="entry name" value="Galactose-binding domain-like"/>
    <property type="match status" value="1"/>
</dbReference>
<dbReference type="SMART" id="SM00261">
    <property type="entry name" value="FU"/>
    <property type="match status" value="27"/>
</dbReference>
<dbReference type="EMBL" id="CAMXCT010001024">
    <property type="protein sequence ID" value="CAI3985845.1"/>
    <property type="molecule type" value="Genomic_DNA"/>
</dbReference>
<dbReference type="SUPFAM" id="SSF57184">
    <property type="entry name" value="Growth factor receptor domain"/>
    <property type="match status" value="11"/>
</dbReference>
<feature type="domain" description="EGF-like" evidence="6">
    <location>
        <begin position="752"/>
        <end position="795"/>
    </location>
</feature>
<feature type="domain" description="EGF-like" evidence="6">
    <location>
        <begin position="951"/>
        <end position="1001"/>
    </location>
</feature>
<reference evidence="8 9" key="2">
    <citation type="submission" date="2024-05" db="EMBL/GenBank/DDBJ databases">
        <authorList>
            <person name="Chen Y."/>
            <person name="Shah S."/>
            <person name="Dougan E. K."/>
            <person name="Thang M."/>
            <person name="Chan C."/>
        </authorList>
    </citation>
    <scope>NUCLEOTIDE SEQUENCE [LARGE SCALE GENOMIC DNA]</scope>
</reference>
<dbReference type="InterPro" id="IPR051514">
    <property type="entry name" value="R-spondin"/>
</dbReference>
<dbReference type="SMART" id="SM01411">
    <property type="entry name" value="Ephrin_rec_like"/>
    <property type="match status" value="9"/>
</dbReference>
<proteinExistence type="predicted"/>
<feature type="domain" description="EGF-like" evidence="6">
    <location>
        <begin position="1259"/>
        <end position="1289"/>
    </location>
</feature>
<keyword evidence="9" id="KW-1185">Reference proteome</keyword>
<evidence type="ECO:0000256" key="2">
    <source>
        <dbReference type="ARBA" id="ARBA00022525"/>
    </source>
</evidence>
<dbReference type="PANTHER" id="PTHR46987">
    <property type="entry name" value="NEUROHYPOPHYSIAL HORMONES, N-TERMINAL DOMAIN CONTAINING PROTEIN"/>
    <property type="match status" value="1"/>
</dbReference>
<feature type="domain" description="EGF-like" evidence="6">
    <location>
        <begin position="903"/>
        <end position="950"/>
    </location>
</feature>
<dbReference type="GO" id="GO:0005576">
    <property type="term" value="C:extracellular region"/>
    <property type="evidence" value="ECO:0007669"/>
    <property type="project" value="UniProtKB-SubCell"/>
</dbReference>
<accession>A0A9P1C681</accession>
<dbReference type="Gene3D" id="2.60.120.260">
    <property type="entry name" value="Galactose-binding domain-like"/>
    <property type="match status" value="1"/>
</dbReference>
<protein>
    <submittedName>
        <fullName evidence="8">Proprotein convertase subtilisin/kexin type 5 (Proprotein convertase 5) (PC5) (Proprotein convertase 6) (PC6) (HPC6) (Subtilisin/kexin-like protease PC5)</fullName>
    </submittedName>
</protein>
<keyword evidence="3" id="KW-0732">Signal</keyword>
<feature type="domain" description="EGF-like" evidence="6">
    <location>
        <begin position="240"/>
        <end position="298"/>
    </location>
</feature>
<dbReference type="SMART" id="SM00181">
    <property type="entry name" value="EGF"/>
    <property type="match status" value="16"/>
</dbReference>
<feature type="domain" description="EGF-like" evidence="6">
    <location>
        <begin position="131"/>
        <end position="161"/>
    </location>
</feature>
<gene>
    <name evidence="7" type="ORF">C1SCF055_LOCUS13244</name>
</gene>
<feature type="domain" description="EGF-like" evidence="6">
    <location>
        <begin position="523"/>
        <end position="554"/>
    </location>
</feature>